<dbReference type="GO" id="GO:0005886">
    <property type="term" value="C:plasma membrane"/>
    <property type="evidence" value="ECO:0007669"/>
    <property type="project" value="TreeGrafter"/>
</dbReference>
<proteinExistence type="predicted"/>
<dbReference type="GO" id="GO:0071467">
    <property type="term" value="P:cellular response to pH"/>
    <property type="evidence" value="ECO:0007669"/>
    <property type="project" value="InterPro"/>
</dbReference>
<name>A0A9P7GV62_9AGAR</name>
<evidence type="ECO:0000313" key="1">
    <source>
        <dbReference type="EMBL" id="KAG5653517.1"/>
    </source>
</evidence>
<protein>
    <submittedName>
        <fullName evidence="1">Uncharacterized protein</fullName>
    </submittedName>
</protein>
<dbReference type="PANTHER" id="PTHR40463">
    <property type="entry name" value="PH-RESPONSE REGULATOR PROTEIN PALC"/>
    <property type="match status" value="1"/>
</dbReference>
<dbReference type="Gene3D" id="1.25.40.280">
    <property type="entry name" value="alix/aip1 like domains"/>
    <property type="match status" value="1"/>
</dbReference>
<accession>A0A9P7GV62</accession>
<dbReference type="OrthoDB" id="10266451at2759"/>
<dbReference type="EMBL" id="JABCKI010000048">
    <property type="protein sequence ID" value="KAG5653517.1"/>
    <property type="molecule type" value="Genomic_DNA"/>
</dbReference>
<reference evidence="1" key="1">
    <citation type="submission" date="2021-02" db="EMBL/GenBank/DDBJ databases">
        <authorList>
            <person name="Nieuwenhuis M."/>
            <person name="Van De Peppel L.J.J."/>
        </authorList>
    </citation>
    <scope>NUCLEOTIDE SEQUENCE</scope>
    <source>
        <strain evidence="1">D49</strain>
    </source>
</reference>
<organism evidence="1 2">
    <name type="scientific">Sphagnurus paluster</name>
    <dbReference type="NCBI Taxonomy" id="117069"/>
    <lineage>
        <taxon>Eukaryota</taxon>
        <taxon>Fungi</taxon>
        <taxon>Dikarya</taxon>
        <taxon>Basidiomycota</taxon>
        <taxon>Agaricomycotina</taxon>
        <taxon>Agaricomycetes</taxon>
        <taxon>Agaricomycetidae</taxon>
        <taxon>Agaricales</taxon>
        <taxon>Tricholomatineae</taxon>
        <taxon>Lyophyllaceae</taxon>
        <taxon>Sphagnurus</taxon>
    </lineage>
</organism>
<dbReference type="PANTHER" id="PTHR40463:SF1">
    <property type="entry name" value="PH-RESPONSE REGULATOR PROTEIN PALC"/>
    <property type="match status" value="1"/>
</dbReference>
<dbReference type="InterPro" id="IPR038499">
    <property type="entry name" value="BRO1_sf"/>
</dbReference>
<dbReference type="AlphaFoldDB" id="A0A9P7GV62"/>
<reference evidence="1" key="2">
    <citation type="submission" date="2021-10" db="EMBL/GenBank/DDBJ databases">
        <title>Phylogenomics reveals ancestral predisposition of the termite-cultivated fungus Termitomyces towards a domesticated lifestyle.</title>
        <authorList>
            <person name="Auxier B."/>
            <person name="Grum-Grzhimaylo A."/>
            <person name="Cardenas M.E."/>
            <person name="Lodge J.D."/>
            <person name="Laessoe T."/>
            <person name="Pedersen O."/>
            <person name="Smith M.E."/>
            <person name="Kuyper T.W."/>
            <person name="Franco-Molano E.A."/>
            <person name="Baroni T.J."/>
            <person name="Aanen D.K."/>
        </authorList>
    </citation>
    <scope>NUCLEOTIDE SEQUENCE</scope>
    <source>
        <strain evidence="1">D49</strain>
    </source>
</reference>
<keyword evidence="2" id="KW-1185">Reference proteome</keyword>
<dbReference type="InterPro" id="IPR037505">
    <property type="entry name" value="pH-resp_palC"/>
</dbReference>
<gene>
    <name evidence="1" type="ORF">H0H81_012590</name>
</gene>
<comment type="caution">
    <text evidence="1">The sequence shown here is derived from an EMBL/GenBank/DDBJ whole genome shotgun (WGS) entry which is preliminary data.</text>
</comment>
<evidence type="ECO:0000313" key="2">
    <source>
        <dbReference type="Proteomes" id="UP000717328"/>
    </source>
</evidence>
<dbReference type="Proteomes" id="UP000717328">
    <property type="component" value="Unassembled WGS sequence"/>
</dbReference>
<sequence>MYLYDLPTTGTISFSDFCTDLTINKRHIVNIPGVTQARANIRVVLKDSKRAEQGQKDFLQLIKEPVLYSLSAFSWRTTLSASIFNTSPRLSLPGLHADLAFSLLTYAFALSNLARSTVNSLGRYERDRAISDSDRKSKDEQLNVAVDFLCRASGVFTYIGDTVLPEWETHVKTGPTAFEKPPDLRREVNIALSK</sequence>